<dbReference type="Pfam" id="PF02875">
    <property type="entry name" value="Mur_ligase_C"/>
    <property type="match status" value="1"/>
</dbReference>
<dbReference type="NCBIfam" id="NF001124">
    <property type="entry name" value="PRK00139.1-2"/>
    <property type="match status" value="1"/>
</dbReference>
<dbReference type="InterPro" id="IPR013221">
    <property type="entry name" value="Mur_ligase_cen"/>
</dbReference>
<comment type="function">
    <text evidence="7">Catalyzes the addition of meso-diaminopimelic acid to the nucleotide precursor UDP-N-acetylmuramoyl-L-alanyl-D-glutamate (UMAG) in the biosynthesis of bacterial cell-wall peptidoglycan.</text>
</comment>
<feature type="binding site" evidence="7">
    <location>
        <begin position="414"/>
        <end position="417"/>
    </location>
    <ligand>
        <name>meso-2,6-diaminopimelate</name>
        <dbReference type="ChEBI" id="CHEBI:57791"/>
    </ligand>
</feature>
<dbReference type="UniPathway" id="UPA00219"/>
<keyword evidence="4 7" id="KW-0573">Peptidoglycan synthesis</keyword>
<dbReference type="InterPro" id="IPR036615">
    <property type="entry name" value="Mur_ligase_C_dom_sf"/>
</dbReference>
<evidence type="ECO:0000256" key="7">
    <source>
        <dbReference type="HAMAP-Rule" id="MF_00208"/>
    </source>
</evidence>
<reference evidence="12" key="1">
    <citation type="submission" date="2016-08" db="EMBL/GenBank/DDBJ databases">
        <title>Complete genome of Cloacibacillus porcorum.</title>
        <authorList>
            <person name="Looft T."/>
            <person name="Bayles D.O."/>
            <person name="Alt D.P."/>
        </authorList>
    </citation>
    <scope>NUCLEOTIDE SEQUENCE [LARGE SCALE GENOMIC DNA]</scope>
    <source>
        <strain evidence="12">CL-84</strain>
    </source>
</reference>
<feature type="binding site" evidence="7">
    <location>
        <begin position="159"/>
        <end position="160"/>
    </location>
    <ligand>
        <name>UDP-N-acetyl-alpha-D-muramoyl-L-alanyl-D-glutamate</name>
        <dbReference type="ChEBI" id="CHEBI:83900"/>
    </ligand>
</feature>
<dbReference type="Gene3D" id="3.40.1190.10">
    <property type="entry name" value="Mur-like, catalytic domain"/>
    <property type="match status" value="1"/>
</dbReference>
<dbReference type="GO" id="GO:0008360">
    <property type="term" value="P:regulation of cell shape"/>
    <property type="evidence" value="ECO:0007669"/>
    <property type="project" value="UniProtKB-KW"/>
</dbReference>
<dbReference type="PANTHER" id="PTHR23135:SF4">
    <property type="entry name" value="UDP-N-ACETYLMURAMOYL-L-ALANYL-D-GLUTAMATE--2,6-DIAMINOPIMELATE LIGASE MURE HOMOLOG, CHLOROPLASTIC"/>
    <property type="match status" value="1"/>
</dbReference>
<keyword evidence="7" id="KW-0067">ATP-binding</keyword>
<dbReference type="NCBIfam" id="TIGR01085">
    <property type="entry name" value="murE"/>
    <property type="match status" value="1"/>
</dbReference>
<evidence type="ECO:0000256" key="2">
    <source>
        <dbReference type="ARBA" id="ARBA00022618"/>
    </source>
</evidence>
<dbReference type="Gene3D" id="3.40.1390.10">
    <property type="entry name" value="MurE/MurF, N-terminal domain"/>
    <property type="match status" value="1"/>
</dbReference>
<dbReference type="OrthoDB" id="9800958at2"/>
<dbReference type="GO" id="GO:0009252">
    <property type="term" value="P:peptidoglycan biosynthetic process"/>
    <property type="evidence" value="ECO:0007669"/>
    <property type="project" value="UniProtKB-UniRule"/>
</dbReference>
<evidence type="ECO:0000259" key="10">
    <source>
        <dbReference type="Pfam" id="PF02875"/>
    </source>
</evidence>
<dbReference type="SUPFAM" id="SSF63418">
    <property type="entry name" value="MurE/MurF N-terminal domain"/>
    <property type="match status" value="1"/>
</dbReference>
<dbReference type="GO" id="GO:0000287">
    <property type="term" value="F:magnesium ion binding"/>
    <property type="evidence" value="ECO:0007669"/>
    <property type="project" value="UniProtKB-UniRule"/>
</dbReference>
<comment type="subcellular location">
    <subcellularLocation>
        <location evidence="7 8">Cytoplasm</location>
    </subcellularLocation>
</comment>
<feature type="domain" description="Mur ligase N-terminal catalytic" evidence="9">
    <location>
        <begin position="32"/>
        <end position="89"/>
    </location>
</feature>
<protein>
    <recommendedName>
        <fullName evidence="7">UDP-N-acetylmuramoyl-L-alanyl-D-glutamate--2,6-diaminopimelate ligase</fullName>
        <ecNumber evidence="7">6.3.2.13</ecNumber>
    </recommendedName>
    <alternativeName>
        <fullName evidence="7">Meso-A2pm-adding enzyme</fullName>
    </alternativeName>
    <alternativeName>
        <fullName evidence="7">Meso-diaminopimelate-adding enzyme</fullName>
    </alternativeName>
    <alternativeName>
        <fullName evidence="7">UDP-MurNAc-L-Ala-D-Glu:meso-diaminopimelate ligase</fullName>
    </alternativeName>
    <alternativeName>
        <fullName evidence="7">UDP-MurNAc-tripeptide synthetase</fullName>
    </alternativeName>
    <alternativeName>
        <fullName evidence="7">UDP-N-acetylmuramyl-tripeptide synthetase</fullName>
    </alternativeName>
</protein>
<feature type="binding site" evidence="7">
    <location>
        <position position="466"/>
    </location>
    <ligand>
        <name>meso-2,6-diaminopimelate</name>
        <dbReference type="ChEBI" id="CHEBI:57791"/>
    </ligand>
</feature>
<feature type="domain" description="Mur ligase central" evidence="11">
    <location>
        <begin position="116"/>
        <end position="318"/>
    </location>
</feature>
<dbReference type="EC" id="6.3.2.13" evidence="7"/>
<evidence type="ECO:0000313" key="12">
    <source>
        <dbReference type="EMBL" id="ANZ44935.1"/>
    </source>
</evidence>
<keyword evidence="7" id="KW-0547">Nucleotide-binding</keyword>
<evidence type="ECO:0000256" key="1">
    <source>
        <dbReference type="ARBA" id="ARBA00005898"/>
    </source>
</evidence>
<feature type="domain" description="Mur ligase C-terminal" evidence="10">
    <location>
        <begin position="341"/>
        <end position="468"/>
    </location>
</feature>
<dbReference type="SUPFAM" id="SSF53623">
    <property type="entry name" value="MurD-like peptide ligases, catalytic domain"/>
    <property type="match status" value="1"/>
</dbReference>
<dbReference type="Proteomes" id="UP000093044">
    <property type="component" value="Chromosome"/>
</dbReference>
<comment type="pathway">
    <text evidence="7 8">Cell wall biogenesis; peptidoglycan biosynthesis.</text>
</comment>
<keyword evidence="5 7" id="KW-0131">Cell cycle</keyword>
<dbReference type="Pfam" id="PF01225">
    <property type="entry name" value="Mur_ligase"/>
    <property type="match status" value="1"/>
</dbReference>
<comment type="cofactor">
    <cofactor evidence="7">
        <name>Mg(2+)</name>
        <dbReference type="ChEBI" id="CHEBI:18420"/>
    </cofactor>
</comment>
<keyword evidence="6 7" id="KW-0961">Cell wall biogenesis/degradation</keyword>
<feature type="binding site" evidence="7">
    <location>
        <position position="390"/>
    </location>
    <ligand>
        <name>meso-2,6-diaminopimelate</name>
        <dbReference type="ChEBI" id="CHEBI:57791"/>
    </ligand>
</feature>
<dbReference type="RefSeq" id="WP_066744529.1">
    <property type="nucleotide sequence ID" value="NZ_CATWZH010000006.1"/>
</dbReference>
<feature type="binding site" evidence="7">
    <location>
        <begin position="117"/>
        <end position="123"/>
    </location>
    <ligand>
        <name>ATP</name>
        <dbReference type="ChEBI" id="CHEBI:30616"/>
    </ligand>
</feature>
<dbReference type="SUPFAM" id="SSF53244">
    <property type="entry name" value="MurD-like peptide ligases, peptide-binding domain"/>
    <property type="match status" value="1"/>
</dbReference>
<feature type="binding site" evidence="7">
    <location>
        <position position="186"/>
    </location>
    <ligand>
        <name>UDP-N-acetyl-alpha-D-muramoyl-L-alanyl-D-glutamate</name>
        <dbReference type="ChEBI" id="CHEBI:83900"/>
    </ligand>
</feature>
<proteinExistence type="inferred from homology"/>
<comment type="similarity">
    <text evidence="1 7">Belongs to the MurCDEF family. MurE subfamily.</text>
</comment>
<keyword evidence="13" id="KW-1185">Reference proteome</keyword>
<keyword evidence="7 12" id="KW-0436">Ligase</keyword>
<evidence type="ECO:0000259" key="11">
    <source>
        <dbReference type="Pfam" id="PF08245"/>
    </source>
</evidence>
<dbReference type="GO" id="GO:0071555">
    <property type="term" value="P:cell wall organization"/>
    <property type="evidence" value="ECO:0007669"/>
    <property type="project" value="UniProtKB-KW"/>
</dbReference>
<gene>
    <name evidence="7" type="primary">murE</name>
    <name evidence="12" type="ORF">BED41_07520</name>
</gene>
<dbReference type="GO" id="GO:0005737">
    <property type="term" value="C:cytoplasm"/>
    <property type="evidence" value="ECO:0007669"/>
    <property type="project" value="UniProtKB-SubCell"/>
</dbReference>
<dbReference type="InterPro" id="IPR035911">
    <property type="entry name" value="MurE/MurF_N"/>
</dbReference>
<feature type="binding site" evidence="7">
    <location>
        <position position="194"/>
    </location>
    <ligand>
        <name>UDP-N-acetyl-alpha-D-muramoyl-L-alanyl-D-glutamate</name>
        <dbReference type="ChEBI" id="CHEBI:83900"/>
    </ligand>
</feature>
<dbReference type="STRING" id="1197717.BED41_07520"/>
<organism evidence="12 13">
    <name type="scientific">Cloacibacillus porcorum</name>
    <dbReference type="NCBI Taxonomy" id="1197717"/>
    <lineage>
        <taxon>Bacteria</taxon>
        <taxon>Thermotogati</taxon>
        <taxon>Synergistota</taxon>
        <taxon>Synergistia</taxon>
        <taxon>Synergistales</taxon>
        <taxon>Synergistaceae</taxon>
        <taxon>Cloacibacillus</taxon>
    </lineage>
</organism>
<dbReference type="PANTHER" id="PTHR23135">
    <property type="entry name" value="MUR LIGASE FAMILY MEMBER"/>
    <property type="match status" value="1"/>
</dbReference>
<evidence type="ECO:0000256" key="6">
    <source>
        <dbReference type="ARBA" id="ARBA00023316"/>
    </source>
</evidence>
<accession>A0A1B2I4N1</accession>
<dbReference type="HAMAP" id="MF_00208">
    <property type="entry name" value="MurE"/>
    <property type="match status" value="1"/>
</dbReference>
<dbReference type="InterPro" id="IPR000713">
    <property type="entry name" value="Mur_ligase_N"/>
</dbReference>
<dbReference type="AlphaFoldDB" id="A0A1B2I4N1"/>
<feature type="modified residue" description="N6-carboxylysine" evidence="7">
    <location>
        <position position="226"/>
    </location>
</feature>
<keyword evidence="7" id="KW-0460">Magnesium</keyword>
<name>A0A1B2I4N1_9BACT</name>
<evidence type="ECO:0000256" key="4">
    <source>
        <dbReference type="ARBA" id="ARBA00022984"/>
    </source>
</evidence>
<sequence length="500" mass="54850">MNLCKLILTLEKSHIEHRIHLPEGCAADDIELKGMVCDSRKAGPGMVFAATKGGHRDAHDFIPAAVAAGTPAVLCEHEVDAGIPQIICPNVRSAMGEVASLLYEEPSKKMTMIALTGTNGKTTSTFMTQAILNHAGIKTGLMGTVLYDDGEKIEEAEHTTPEGCDIQNILARMIDNGCKACVMEASSHAIVQGRIDGLRYDRAGFTNLTLEHLDFHKDMEHYFLAKKSLFDSYMRNNWKASINIDDQYGRRLCEELGKRVISYSMIDEEADFFASVANITLEGLEIEIKTPESPEKKKIKLPILGAYNVLNALQALSLAWSIGVSAQSALEALEKMPQVPGRLERYRFDNGASCVIDFAHSSDGLEKVLSAVRPICRRKLYVVFGAGGDRDTSKRPVMGEIASRLGDFVVVTSDNPRSEDPASIMAAIEPGVKEHDTPYTMIADRRQAIYYGLDQAGADDIVVIAGRGPETHQILKDGPIPLVDKEIMEDWCRLSGKRVI</sequence>
<keyword evidence="3 7" id="KW-0133">Cell shape</keyword>
<feature type="binding site" evidence="7">
    <location>
        <position position="192"/>
    </location>
    <ligand>
        <name>UDP-N-acetyl-alpha-D-muramoyl-L-alanyl-D-glutamate</name>
        <dbReference type="ChEBI" id="CHEBI:83900"/>
    </ligand>
</feature>
<evidence type="ECO:0000256" key="5">
    <source>
        <dbReference type="ARBA" id="ARBA00023306"/>
    </source>
</evidence>
<keyword evidence="7" id="KW-0963">Cytoplasm</keyword>
<dbReference type="EMBL" id="CP016757">
    <property type="protein sequence ID" value="ANZ44935.1"/>
    <property type="molecule type" value="Genomic_DNA"/>
</dbReference>
<dbReference type="GO" id="GO:0051301">
    <property type="term" value="P:cell division"/>
    <property type="evidence" value="ECO:0007669"/>
    <property type="project" value="UniProtKB-KW"/>
</dbReference>
<evidence type="ECO:0000256" key="3">
    <source>
        <dbReference type="ARBA" id="ARBA00022960"/>
    </source>
</evidence>
<dbReference type="Gene3D" id="3.90.190.20">
    <property type="entry name" value="Mur ligase, C-terminal domain"/>
    <property type="match status" value="1"/>
</dbReference>
<dbReference type="NCBIfam" id="NF001126">
    <property type="entry name" value="PRK00139.1-4"/>
    <property type="match status" value="1"/>
</dbReference>
<evidence type="ECO:0000313" key="13">
    <source>
        <dbReference type="Proteomes" id="UP000093044"/>
    </source>
</evidence>
<dbReference type="GO" id="GO:0008765">
    <property type="term" value="F:UDP-N-acetylmuramoylalanyl-D-glutamate-2,6-diaminopimelate ligase activity"/>
    <property type="evidence" value="ECO:0007669"/>
    <property type="project" value="UniProtKB-UniRule"/>
</dbReference>
<dbReference type="KEGG" id="cpor:BED41_07520"/>
<evidence type="ECO:0000256" key="8">
    <source>
        <dbReference type="RuleBase" id="RU004135"/>
    </source>
</evidence>
<comment type="caution">
    <text evidence="7">Lacks conserved residue(s) required for the propagation of feature annotation.</text>
</comment>
<dbReference type="GeneID" id="83057699"/>
<dbReference type="Pfam" id="PF08245">
    <property type="entry name" value="Mur_ligase_M"/>
    <property type="match status" value="1"/>
</dbReference>
<comment type="PTM">
    <text evidence="7">Carboxylation is probably crucial for Mg(2+) binding and, consequently, for the gamma-phosphate positioning of ATP.</text>
</comment>
<feature type="binding site" evidence="7">
    <location>
        <position position="470"/>
    </location>
    <ligand>
        <name>meso-2,6-diaminopimelate</name>
        <dbReference type="ChEBI" id="CHEBI:57791"/>
    </ligand>
</feature>
<dbReference type="InterPro" id="IPR005761">
    <property type="entry name" value="UDP-N-AcMur-Glu-dNH2Pim_ligase"/>
</dbReference>
<feature type="short sequence motif" description="Meso-diaminopimelate recognition motif" evidence="7">
    <location>
        <begin position="414"/>
        <end position="417"/>
    </location>
</feature>
<dbReference type="GO" id="GO:0005524">
    <property type="term" value="F:ATP binding"/>
    <property type="evidence" value="ECO:0007669"/>
    <property type="project" value="UniProtKB-UniRule"/>
</dbReference>
<dbReference type="InterPro" id="IPR004101">
    <property type="entry name" value="Mur_ligase_C"/>
</dbReference>
<feature type="binding site" evidence="7">
    <location>
        <position position="39"/>
    </location>
    <ligand>
        <name>UDP-N-acetyl-alpha-D-muramoyl-L-alanyl-D-glutamate</name>
        <dbReference type="ChEBI" id="CHEBI:83900"/>
    </ligand>
</feature>
<evidence type="ECO:0000259" key="9">
    <source>
        <dbReference type="Pfam" id="PF01225"/>
    </source>
</evidence>
<comment type="catalytic activity">
    <reaction evidence="7">
        <text>UDP-N-acetyl-alpha-D-muramoyl-L-alanyl-D-glutamate + meso-2,6-diaminopimelate + ATP = UDP-N-acetyl-alpha-D-muramoyl-L-alanyl-gamma-D-glutamyl-meso-2,6-diaminopimelate + ADP + phosphate + H(+)</text>
        <dbReference type="Rhea" id="RHEA:23676"/>
        <dbReference type="ChEBI" id="CHEBI:15378"/>
        <dbReference type="ChEBI" id="CHEBI:30616"/>
        <dbReference type="ChEBI" id="CHEBI:43474"/>
        <dbReference type="ChEBI" id="CHEBI:57791"/>
        <dbReference type="ChEBI" id="CHEBI:83900"/>
        <dbReference type="ChEBI" id="CHEBI:83905"/>
        <dbReference type="ChEBI" id="CHEBI:456216"/>
        <dbReference type="EC" id="6.3.2.13"/>
    </reaction>
</comment>
<dbReference type="InterPro" id="IPR036565">
    <property type="entry name" value="Mur-like_cat_sf"/>
</dbReference>
<keyword evidence="2 7" id="KW-0132">Cell division</keyword>